<proteinExistence type="predicted"/>
<feature type="transmembrane region" description="Helical" evidence="6">
    <location>
        <begin position="93"/>
        <end position="113"/>
    </location>
</feature>
<dbReference type="InterPro" id="IPR036259">
    <property type="entry name" value="MFS_trans_sf"/>
</dbReference>
<sequence>MKKQFSDDAAASCPANQGRSSFCPTKWTLVFLLLSSTLILMGGAAVAPALPSISAAFPDASETMVSLIITLPSLAVALTGFLLGAFSDRIGRLPVLIGSILLFTVAGTSGYYLDSLEAILVGRFIVGIGIGGITTTITSLIAEYYSGITRTKVLGYQAGAMGIGALILETGGGFLAGVSWRISFLIYLIGAVILIGIFLTMREPKRECVPYQSEPGNPSAAAVLSVTELAILYVTLFLGVALFFLMPTKLPYLLSGLLGSDAAIISGVILGLMGVASMVASVNVWRIVRRVNRQVVIGLAFVCMAAGMLLLGVVSDLVPVVAAVAVIGFGNGLLMPSITMWLSEIVPMPVMGKATGGFSVSLNLGNFSSSLLAVPLLIVVGTYAGLFAVCGVAALGIGVIIVGSFWFRRRKVSV</sequence>
<dbReference type="InterPro" id="IPR011701">
    <property type="entry name" value="MFS"/>
</dbReference>
<name>A0ABT4IIR0_9EURY</name>
<dbReference type="PROSITE" id="PS50850">
    <property type="entry name" value="MFS"/>
    <property type="match status" value="1"/>
</dbReference>
<feature type="transmembrane region" description="Helical" evidence="6">
    <location>
        <begin position="63"/>
        <end position="86"/>
    </location>
</feature>
<evidence type="ECO:0000256" key="1">
    <source>
        <dbReference type="ARBA" id="ARBA00004651"/>
    </source>
</evidence>
<evidence type="ECO:0000259" key="7">
    <source>
        <dbReference type="PROSITE" id="PS50850"/>
    </source>
</evidence>
<dbReference type="SUPFAM" id="SSF103473">
    <property type="entry name" value="MFS general substrate transporter"/>
    <property type="match status" value="1"/>
</dbReference>
<dbReference type="EMBL" id="JAPTGB010000016">
    <property type="protein sequence ID" value="MCZ0861147.1"/>
    <property type="molecule type" value="Genomic_DNA"/>
</dbReference>
<dbReference type="InterPro" id="IPR020846">
    <property type="entry name" value="MFS_dom"/>
</dbReference>
<evidence type="ECO:0000256" key="4">
    <source>
        <dbReference type="ARBA" id="ARBA00022989"/>
    </source>
</evidence>
<dbReference type="Gene3D" id="1.20.1250.20">
    <property type="entry name" value="MFS general substrate transporter like domains"/>
    <property type="match status" value="1"/>
</dbReference>
<evidence type="ECO:0000256" key="3">
    <source>
        <dbReference type="ARBA" id="ARBA00022692"/>
    </source>
</evidence>
<evidence type="ECO:0000256" key="2">
    <source>
        <dbReference type="ARBA" id="ARBA00022475"/>
    </source>
</evidence>
<feature type="transmembrane region" description="Helical" evidence="6">
    <location>
        <begin position="264"/>
        <end position="288"/>
    </location>
</feature>
<keyword evidence="4 6" id="KW-1133">Transmembrane helix</keyword>
<evidence type="ECO:0000313" key="9">
    <source>
        <dbReference type="Proteomes" id="UP001141422"/>
    </source>
</evidence>
<feature type="transmembrane region" description="Helical" evidence="6">
    <location>
        <begin position="320"/>
        <end position="342"/>
    </location>
</feature>
<dbReference type="PANTHER" id="PTHR43124">
    <property type="entry name" value="PURINE EFFLUX PUMP PBUE"/>
    <property type="match status" value="1"/>
</dbReference>
<dbReference type="RefSeq" id="WP_268925339.1">
    <property type="nucleotide sequence ID" value="NZ_JAPTGB010000016.1"/>
</dbReference>
<comment type="subcellular location">
    <subcellularLocation>
        <location evidence="1">Cell membrane</location>
        <topology evidence="1">Multi-pass membrane protein</topology>
    </subcellularLocation>
</comment>
<feature type="transmembrane region" description="Helical" evidence="6">
    <location>
        <begin position="29"/>
        <end position="51"/>
    </location>
</feature>
<feature type="transmembrane region" description="Helical" evidence="6">
    <location>
        <begin position="222"/>
        <end position="244"/>
    </location>
</feature>
<feature type="transmembrane region" description="Helical" evidence="6">
    <location>
        <begin position="154"/>
        <end position="176"/>
    </location>
</feature>
<dbReference type="InterPro" id="IPR050189">
    <property type="entry name" value="MFS_Efflux_Transporters"/>
</dbReference>
<keyword evidence="2" id="KW-1003">Cell membrane</keyword>
<keyword evidence="5 6" id="KW-0472">Membrane</keyword>
<evidence type="ECO:0000256" key="6">
    <source>
        <dbReference type="SAM" id="Phobius"/>
    </source>
</evidence>
<reference evidence="8" key="1">
    <citation type="submission" date="2022-12" db="EMBL/GenBank/DDBJ databases">
        <title>Isolation and characterisation of novel Methanocorpusculum spp. from native Australian herbivores indicates the genus is ancestrally host-associated.</title>
        <authorList>
            <person name="Volmer J.G."/>
            <person name="Soo R.M."/>
            <person name="Evans P.N."/>
            <person name="Hoedt E.C."/>
            <person name="Astorga Alsina A.L."/>
            <person name="Woodcroft B.J."/>
            <person name="Tyson G.W."/>
            <person name="Hugenholtz P."/>
            <person name="Morrison M."/>
        </authorList>
    </citation>
    <scope>NUCLEOTIDE SEQUENCE</scope>
    <source>
        <strain evidence="8">MG</strain>
    </source>
</reference>
<evidence type="ECO:0000256" key="5">
    <source>
        <dbReference type="ARBA" id="ARBA00023136"/>
    </source>
</evidence>
<dbReference type="PANTHER" id="PTHR43124:SF3">
    <property type="entry name" value="CHLORAMPHENICOL EFFLUX PUMP RV0191"/>
    <property type="match status" value="1"/>
</dbReference>
<evidence type="ECO:0000313" key="8">
    <source>
        <dbReference type="EMBL" id="MCZ0861147.1"/>
    </source>
</evidence>
<dbReference type="Pfam" id="PF07690">
    <property type="entry name" value="MFS_1"/>
    <property type="match status" value="1"/>
</dbReference>
<keyword evidence="9" id="KW-1185">Reference proteome</keyword>
<protein>
    <submittedName>
        <fullName evidence="8">MFS transporter</fullName>
    </submittedName>
</protein>
<feature type="transmembrane region" description="Helical" evidence="6">
    <location>
        <begin position="119"/>
        <end position="142"/>
    </location>
</feature>
<dbReference type="Proteomes" id="UP001141422">
    <property type="component" value="Unassembled WGS sequence"/>
</dbReference>
<feature type="domain" description="Major facilitator superfamily (MFS) profile" evidence="7">
    <location>
        <begin position="28"/>
        <end position="411"/>
    </location>
</feature>
<feature type="transmembrane region" description="Helical" evidence="6">
    <location>
        <begin position="295"/>
        <end position="314"/>
    </location>
</feature>
<keyword evidence="3 6" id="KW-0812">Transmembrane</keyword>
<comment type="caution">
    <text evidence="8">The sequence shown here is derived from an EMBL/GenBank/DDBJ whole genome shotgun (WGS) entry which is preliminary data.</text>
</comment>
<feature type="transmembrane region" description="Helical" evidence="6">
    <location>
        <begin position="354"/>
        <end position="378"/>
    </location>
</feature>
<accession>A0ABT4IIR0</accession>
<organism evidence="8 9">
    <name type="scientific">Methanocorpusculum petauri</name>
    <dbReference type="NCBI Taxonomy" id="3002863"/>
    <lineage>
        <taxon>Archaea</taxon>
        <taxon>Methanobacteriati</taxon>
        <taxon>Methanobacteriota</taxon>
        <taxon>Stenosarchaea group</taxon>
        <taxon>Methanomicrobia</taxon>
        <taxon>Methanomicrobiales</taxon>
        <taxon>Methanocorpusculaceae</taxon>
        <taxon>Methanocorpusculum</taxon>
    </lineage>
</organism>
<gene>
    <name evidence="8" type="ORF">O0S10_07920</name>
</gene>
<feature type="transmembrane region" description="Helical" evidence="6">
    <location>
        <begin position="182"/>
        <end position="201"/>
    </location>
</feature>
<dbReference type="CDD" id="cd17473">
    <property type="entry name" value="MFS_arabinose_efflux_permease_like"/>
    <property type="match status" value="1"/>
</dbReference>
<feature type="transmembrane region" description="Helical" evidence="6">
    <location>
        <begin position="384"/>
        <end position="407"/>
    </location>
</feature>